<organism evidence="1 2">
    <name type="scientific">Lactococcus phage PLgW-1</name>
    <dbReference type="NCBI Taxonomy" id="1983536"/>
    <lineage>
        <taxon>Viruses</taxon>
        <taxon>Duplodnaviria</taxon>
        <taxon>Heunggongvirae</taxon>
        <taxon>Uroviricota</taxon>
        <taxon>Caudoviricetes</taxon>
        <taxon>Uwajimavirus</taxon>
        <taxon>Uwajimavirus PLgW1</taxon>
    </lineage>
</organism>
<dbReference type="Proteomes" id="UP000251251">
    <property type="component" value="Segment"/>
</dbReference>
<name>A0A2Z2GT02_9CAUD</name>
<evidence type="ECO:0000313" key="2">
    <source>
        <dbReference type="Proteomes" id="UP000251251"/>
    </source>
</evidence>
<evidence type="ECO:0000313" key="1">
    <source>
        <dbReference type="EMBL" id="ARQ94839.1"/>
    </source>
</evidence>
<dbReference type="EMBL" id="KY888143">
    <property type="protein sequence ID" value="ARQ94839.1"/>
    <property type="molecule type" value="Genomic_DNA"/>
</dbReference>
<proteinExistence type="predicted"/>
<keyword evidence="2" id="KW-1185">Reference proteome</keyword>
<accession>A0A2Z2GT02</accession>
<gene>
    <name evidence="1" type="ORF">PLgW1_28</name>
</gene>
<protein>
    <submittedName>
        <fullName evidence="1">Uncharacterized protein</fullName>
    </submittedName>
</protein>
<reference evidence="1" key="1">
    <citation type="submission" date="2017-04" db="EMBL/GenBank/DDBJ databases">
        <title>Genome sequence and comparative analysis of three virulent Lactococcus garvieae phages, novel phages with genome architecture linking the 936 group phages of Lactococcus lactis.</title>
        <authorList>
            <person name="Hoai T.D."/>
            <person name="Nishiki I."/>
            <person name="Yoshida T."/>
            <person name="Nakai T."/>
        </authorList>
    </citation>
    <scope>NUCLEOTIDE SEQUENCE [LARGE SCALE GENOMIC DNA]</scope>
</reference>
<sequence length="73" mass="8627">MTNEQMAIVKARAIVIKTQEAVKVLEELAEKSNQMLTWWNDSIIHFNQEQSKEYLGLYEKTKELDKKLKELTE</sequence>